<dbReference type="EMBL" id="FOSR01000001">
    <property type="protein sequence ID" value="SFK30023.1"/>
    <property type="molecule type" value="Genomic_DNA"/>
</dbReference>
<reference evidence="7" key="1">
    <citation type="submission" date="2016-10" db="EMBL/GenBank/DDBJ databases">
        <authorList>
            <person name="Varghese N."/>
            <person name="Submissions S."/>
        </authorList>
    </citation>
    <scope>NUCLEOTIDE SEQUENCE [LARGE SCALE GENOMIC DNA]</scope>
    <source>
        <strain evidence="7">MO64</strain>
    </source>
</reference>
<dbReference type="InterPro" id="IPR011013">
    <property type="entry name" value="Gal_mutarotase_sf_dom"/>
</dbReference>
<dbReference type="SUPFAM" id="SSF48208">
    <property type="entry name" value="Six-hairpin glycosidases"/>
    <property type="match status" value="1"/>
</dbReference>
<dbReference type="GO" id="GO:0005975">
    <property type="term" value="P:carbohydrate metabolic process"/>
    <property type="evidence" value="ECO:0007669"/>
    <property type="project" value="InterPro"/>
</dbReference>
<dbReference type="InterPro" id="IPR052047">
    <property type="entry name" value="GH94_Enzymes"/>
</dbReference>
<keyword evidence="7" id="KW-1185">Reference proteome</keyword>
<dbReference type="SMART" id="SM01068">
    <property type="entry name" value="CBM_X"/>
    <property type="match status" value="2"/>
</dbReference>
<feature type="region of interest" description="Disordered" evidence="3">
    <location>
        <begin position="454"/>
        <end position="490"/>
    </location>
</feature>
<feature type="domain" description="Glycosyl hydrolase 94 supersandwich" evidence="4">
    <location>
        <begin position="13"/>
        <end position="277"/>
    </location>
</feature>
<protein>
    <submittedName>
        <fullName evidence="6">Cyclic beta-1,2-glucan synthetase</fullName>
    </submittedName>
</protein>
<evidence type="ECO:0000256" key="3">
    <source>
        <dbReference type="SAM" id="MobiDB-lite"/>
    </source>
</evidence>
<organism evidence="6 7">
    <name type="scientific">Rhodanobacter glycinis</name>
    <dbReference type="NCBI Taxonomy" id="582702"/>
    <lineage>
        <taxon>Bacteria</taxon>
        <taxon>Pseudomonadati</taxon>
        <taxon>Pseudomonadota</taxon>
        <taxon>Gammaproteobacteria</taxon>
        <taxon>Lysobacterales</taxon>
        <taxon>Rhodanobacteraceae</taxon>
        <taxon>Rhodanobacter</taxon>
    </lineage>
</organism>
<dbReference type="CDD" id="cd11756">
    <property type="entry name" value="GH94N_ChvB_NdvB_1_like"/>
    <property type="match status" value="1"/>
</dbReference>
<accession>A0A1I3YE54</accession>
<name>A0A1I3YE54_9GAMM</name>
<gene>
    <name evidence="6" type="ORF">SAMN05192579_101450</name>
</gene>
<evidence type="ECO:0000256" key="2">
    <source>
        <dbReference type="ARBA" id="ARBA00022679"/>
    </source>
</evidence>
<dbReference type="InterPro" id="IPR033432">
    <property type="entry name" value="GH94_catalytic"/>
</dbReference>
<dbReference type="InterPro" id="IPR037820">
    <property type="entry name" value="GH94N_NdvB"/>
</dbReference>
<dbReference type="GO" id="GO:0016757">
    <property type="term" value="F:glycosyltransferase activity"/>
    <property type="evidence" value="ECO:0007669"/>
    <property type="project" value="UniProtKB-KW"/>
</dbReference>
<keyword evidence="1" id="KW-0328">Glycosyltransferase</keyword>
<evidence type="ECO:0000313" key="7">
    <source>
        <dbReference type="Proteomes" id="UP000198725"/>
    </source>
</evidence>
<dbReference type="Gene3D" id="2.60.420.10">
    <property type="entry name" value="Maltose phosphorylase, domain 3"/>
    <property type="match status" value="1"/>
</dbReference>
<proteinExistence type="predicted"/>
<dbReference type="CDD" id="cd11753">
    <property type="entry name" value="GH94N_ChvB_NdvB_2_like"/>
    <property type="match status" value="1"/>
</dbReference>
<dbReference type="Pfam" id="PF17167">
    <property type="entry name" value="Glyco_hydro_94"/>
    <property type="match status" value="1"/>
</dbReference>
<dbReference type="InterPro" id="IPR010383">
    <property type="entry name" value="Glyco_hydrolase_94_b-supersand"/>
</dbReference>
<dbReference type="InterPro" id="IPR037018">
    <property type="entry name" value="GH65_N"/>
</dbReference>
<dbReference type="Gene3D" id="2.70.98.40">
    <property type="entry name" value="Glycoside hydrolase, family 65, N-terminal domain"/>
    <property type="match status" value="2"/>
</dbReference>
<sequence length="1303" mass="141922">MSSQASSRVNVAHPVQWLSNGSYSTFLDASGSGGSHWRGQAVTRWHENPVGHAWGSFIFLRDEHSGETWSATQQPCGGEAEEFAVDFQEGSVRVQRCHDMLESVLDVAVAGEHDVELRRITLTNHGDRPRTITLTSYAELVLGPAGADASHPAFSKMFVQTEWVEQGGGLLATRRKRSLDEPSVWAAHMLLVDGQDADTHEFESSRLRFLGRGHVLRDAHAMRPGIGLSNSSGCVLDPVFSLRRGVTLAPGASVQAMFWTALADSRENVLSLLAALRAADAADQLLRSAQAHAASRRQQLDIDVSQAAHFDGMIGPLLRADSRCRAPAEVVTRGHGGAPVLWGSSISGDRPIVLLHVADEAGLASAHELLRAQRYWQAKRLACDVVMLGAADQHDALAKLAKAQNDTLKAAKNAVKAECFALNDAAIDASVRDGLRTVARIELDAAKPWPAADYGRQSIDSAPTGRAPIPRAPTRESPDENDTEAREFDNGLGGFVDGGRSYAITLKGEQCTPMPWVNVMANADFGCLVSAEGGGYTWSINSQQNALTPWPNDSVADMPHEALYLRDEDGGEVWSATASPIRVSSARYRTVHGKGWSRFTHRAHDIEVELLQCVPSSGSLKLSRLRLRNGSAHARHLTVTGYVEWALGPNGAVTTPYVVTSRDESTGAMFARNAWREEFGERVAFIDLGGQGTTCSGDRREVLGQHGDVGRPDGLIRGEPLSGRTGAGLDPCGALQTRIELAAGAQIELVFMLGDAASEAEAQALIRKYRDTDVDAVLAGIRDTWDRVLDTVQVHTPNRAMDIVLNDWLPYQTLGCRMWARTAYYQASGAYGFRDQLQDSMALCVSRPDVAREHLLRAAGRQFAEGDVQHWWLPPTGKGIRTKIRDDRLWLPYVATHYIKSTGDQAVLDEALPFLEGDAVKPDATDAFFFPGVSDDKSSLYEHAARSIDSSLATGTHGLPLMGTGDWNDGMNNVGAQGKGESVWMGWFLLATIEAFAPFAETRGDGDRAQRWRQHAGDLRAALDGEAGWDGEWYRRGYYDDGTPLGTRTGEECRIDVIAQSWSVLANASNREHAAAAMDAVEKYLVMHDKGIALLLTPPFDRTPKDPGYIKGYPPGIRENGGQYTHGATWSVFALAQLGQGNRAGQLFDMLNPINHSRSAAAIERYRVEPYVACADVYSVKPYVGCGGWTWYTGSAAWIYRAGLEAILGFHLQGDRLLIDPCIPMDWSHYEITYCRRGDKDTLTRYEITVENPDHVCSGVAKLELDGAVSSQGAGESPGIALVDDGKTHRVRIALGNAHRRPE</sequence>
<dbReference type="SUPFAM" id="SSF74650">
    <property type="entry name" value="Galactose mutarotase-like"/>
    <property type="match status" value="2"/>
</dbReference>
<evidence type="ECO:0000259" key="4">
    <source>
        <dbReference type="Pfam" id="PF06165"/>
    </source>
</evidence>
<evidence type="ECO:0000256" key="1">
    <source>
        <dbReference type="ARBA" id="ARBA00022676"/>
    </source>
</evidence>
<dbReference type="PANTHER" id="PTHR37469:SF2">
    <property type="entry name" value="CELLOBIONIC ACID PHOSPHORYLASE"/>
    <property type="match status" value="1"/>
</dbReference>
<feature type="compositionally biased region" description="Basic and acidic residues" evidence="3">
    <location>
        <begin position="697"/>
        <end position="716"/>
    </location>
</feature>
<feature type="region of interest" description="Disordered" evidence="3">
    <location>
        <begin position="697"/>
        <end position="722"/>
    </location>
</feature>
<feature type="domain" description="Glycosyl hydrolase 94 supersandwich" evidence="4">
    <location>
        <begin position="500"/>
        <end position="771"/>
    </location>
</feature>
<feature type="domain" description="Glycosyl hydrolase 94 catalytic" evidence="5">
    <location>
        <begin position="785"/>
        <end position="1209"/>
    </location>
</feature>
<dbReference type="InterPro" id="IPR037824">
    <property type="entry name" value="GH94N_2_NdvB"/>
</dbReference>
<dbReference type="Gene3D" id="1.50.10.10">
    <property type="match status" value="1"/>
</dbReference>
<dbReference type="Proteomes" id="UP000198725">
    <property type="component" value="Unassembled WGS sequence"/>
</dbReference>
<dbReference type="GO" id="GO:0030246">
    <property type="term" value="F:carbohydrate binding"/>
    <property type="evidence" value="ECO:0007669"/>
    <property type="project" value="InterPro"/>
</dbReference>
<dbReference type="PANTHER" id="PTHR37469">
    <property type="entry name" value="CELLOBIONIC ACID PHOSPHORYLASE-RELATED"/>
    <property type="match status" value="1"/>
</dbReference>
<evidence type="ECO:0000313" key="6">
    <source>
        <dbReference type="EMBL" id="SFK30023.1"/>
    </source>
</evidence>
<evidence type="ECO:0000259" key="5">
    <source>
        <dbReference type="Pfam" id="PF17167"/>
    </source>
</evidence>
<feature type="compositionally biased region" description="Basic and acidic residues" evidence="3">
    <location>
        <begin position="473"/>
        <end position="489"/>
    </location>
</feature>
<dbReference type="InterPro" id="IPR012341">
    <property type="entry name" value="6hp_glycosidase-like_sf"/>
</dbReference>
<dbReference type="Pfam" id="PF06165">
    <property type="entry name" value="GH94_b-supersand"/>
    <property type="match status" value="2"/>
</dbReference>
<keyword evidence="2" id="KW-0808">Transferase</keyword>
<dbReference type="RefSeq" id="WP_092700973.1">
    <property type="nucleotide sequence ID" value="NZ_FOSR01000001.1"/>
</dbReference>
<dbReference type="InterPro" id="IPR008928">
    <property type="entry name" value="6-hairpin_glycosidase_sf"/>
</dbReference>